<dbReference type="GO" id="GO:0016987">
    <property type="term" value="F:sigma factor activity"/>
    <property type="evidence" value="ECO:0007669"/>
    <property type="project" value="UniProtKB-KW"/>
</dbReference>
<dbReference type="GO" id="GO:0003677">
    <property type="term" value="F:DNA binding"/>
    <property type="evidence" value="ECO:0007669"/>
    <property type="project" value="UniProtKB-KW"/>
</dbReference>
<evidence type="ECO:0000256" key="3">
    <source>
        <dbReference type="ARBA" id="ARBA00023082"/>
    </source>
</evidence>
<evidence type="ECO:0000256" key="5">
    <source>
        <dbReference type="ARBA" id="ARBA00023163"/>
    </source>
</evidence>
<dbReference type="Gene3D" id="1.10.10.10">
    <property type="entry name" value="Winged helix-like DNA-binding domain superfamily/Winged helix DNA-binding domain"/>
    <property type="match status" value="1"/>
</dbReference>
<dbReference type="STRING" id="683125.SAMN05660206_101170"/>
<sequence>MNKTLQQQQTEKHIALLRQGDERGLDFFYQRFYGYLFARTFRATQDDCVAESIAQEALLRLWLFRNQVKDIEDILTFLKAQVRSAIHAFYNKTRNRFHRSLLRLDAIEDYQEFLLGYEMEEEEEMDLVYLDKLEEEKQQRLDQLSSLLPSLNQQQQLFIKLCLKYSFNYERIAYYLGGISDYEVSLQVEKTIDTLRAVFNSSQKMEMMNRPTKIVLQGEFDEQQAEIFHMRYELRLSFEQISTALQLNPSTVKKLFVQAHAKIKTAKKTA</sequence>
<evidence type="ECO:0000256" key="4">
    <source>
        <dbReference type="ARBA" id="ARBA00023125"/>
    </source>
</evidence>
<evidence type="ECO:0000313" key="6">
    <source>
        <dbReference type="EMBL" id="SFS32835.1"/>
    </source>
</evidence>
<dbReference type="SUPFAM" id="SSF88659">
    <property type="entry name" value="Sigma3 and sigma4 domains of RNA polymerase sigma factors"/>
    <property type="match status" value="1"/>
</dbReference>
<gene>
    <name evidence="6" type="ORF">SAMN05660206_101170</name>
</gene>
<name>A0A1I6NY77_9SPHI</name>
<dbReference type="PANTHER" id="PTHR43133:SF8">
    <property type="entry name" value="RNA POLYMERASE SIGMA FACTOR HI_1459-RELATED"/>
    <property type="match status" value="1"/>
</dbReference>
<comment type="similarity">
    <text evidence="1">Belongs to the sigma-70 factor family. ECF subfamily.</text>
</comment>
<dbReference type="OrthoDB" id="759001at2"/>
<dbReference type="InterPro" id="IPR036388">
    <property type="entry name" value="WH-like_DNA-bd_sf"/>
</dbReference>
<dbReference type="InterPro" id="IPR013324">
    <property type="entry name" value="RNA_pol_sigma_r3/r4-like"/>
</dbReference>
<protein>
    <submittedName>
        <fullName evidence="6">DNA-directed RNA polymerase specialized sigma subunit, sigma24 family</fullName>
    </submittedName>
</protein>
<dbReference type="InterPro" id="IPR013325">
    <property type="entry name" value="RNA_pol_sigma_r2"/>
</dbReference>
<reference evidence="6 7" key="1">
    <citation type="submission" date="2016-10" db="EMBL/GenBank/DDBJ databases">
        <authorList>
            <person name="de Groot N.N."/>
        </authorList>
    </citation>
    <scope>NUCLEOTIDE SEQUENCE [LARGE SCALE GENOMIC DNA]</scope>
    <source>
        <strain evidence="6 7">DSM 22789</strain>
    </source>
</reference>
<dbReference type="RefSeq" id="WP_093363266.1">
    <property type="nucleotide sequence ID" value="NZ_FOZZ01000001.1"/>
</dbReference>
<keyword evidence="5" id="KW-0804">Transcription</keyword>
<dbReference type="GO" id="GO:0006352">
    <property type="term" value="P:DNA-templated transcription initiation"/>
    <property type="evidence" value="ECO:0007669"/>
    <property type="project" value="InterPro"/>
</dbReference>
<dbReference type="AlphaFoldDB" id="A0A1I6NY77"/>
<dbReference type="Proteomes" id="UP000198785">
    <property type="component" value="Unassembled WGS sequence"/>
</dbReference>
<dbReference type="Gene3D" id="1.10.1740.10">
    <property type="match status" value="1"/>
</dbReference>
<proteinExistence type="inferred from homology"/>
<dbReference type="PANTHER" id="PTHR43133">
    <property type="entry name" value="RNA POLYMERASE ECF-TYPE SIGMA FACTO"/>
    <property type="match status" value="1"/>
</dbReference>
<accession>A0A1I6NY77</accession>
<keyword evidence="7" id="KW-1185">Reference proteome</keyword>
<evidence type="ECO:0000256" key="1">
    <source>
        <dbReference type="ARBA" id="ARBA00010641"/>
    </source>
</evidence>
<organism evidence="6 7">
    <name type="scientific">Sphingobacterium wenxiniae</name>
    <dbReference type="NCBI Taxonomy" id="683125"/>
    <lineage>
        <taxon>Bacteria</taxon>
        <taxon>Pseudomonadati</taxon>
        <taxon>Bacteroidota</taxon>
        <taxon>Sphingobacteriia</taxon>
        <taxon>Sphingobacteriales</taxon>
        <taxon>Sphingobacteriaceae</taxon>
        <taxon>Sphingobacterium</taxon>
    </lineage>
</organism>
<keyword evidence="6" id="KW-0240">DNA-directed RNA polymerase</keyword>
<evidence type="ECO:0000256" key="2">
    <source>
        <dbReference type="ARBA" id="ARBA00023015"/>
    </source>
</evidence>
<dbReference type="GO" id="GO:0000428">
    <property type="term" value="C:DNA-directed RNA polymerase complex"/>
    <property type="evidence" value="ECO:0007669"/>
    <property type="project" value="UniProtKB-KW"/>
</dbReference>
<keyword evidence="2" id="KW-0805">Transcription regulation</keyword>
<keyword evidence="3" id="KW-0731">Sigma factor</keyword>
<evidence type="ECO:0000313" key="7">
    <source>
        <dbReference type="Proteomes" id="UP000198785"/>
    </source>
</evidence>
<dbReference type="EMBL" id="FOZZ01000001">
    <property type="protein sequence ID" value="SFS32835.1"/>
    <property type="molecule type" value="Genomic_DNA"/>
</dbReference>
<dbReference type="InterPro" id="IPR039425">
    <property type="entry name" value="RNA_pol_sigma-70-like"/>
</dbReference>
<keyword evidence="4" id="KW-0238">DNA-binding</keyword>
<dbReference type="SUPFAM" id="SSF88946">
    <property type="entry name" value="Sigma2 domain of RNA polymerase sigma factors"/>
    <property type="match status" value="1"/>
</dbReference>